<dbReference type="SUPFAM" id="SSF110087">
    <property type="entry name" value="DR1885-like metal-binding protein"/>
    <property type="match status" value="1"/>
</dbReference>
<organism evidence="2 3">
    <name type="scientific">Alteriqipengyuania abyssalis</name>
    <dbReference type="NCBI Taxonomy" id="2860200"/>
    <lineage>
        <taxon>Bacteria</taxon>
        <taxon>Pseudomonadati</taxon>
        <taxon>Pseudomonadota</taxon>
        <taxon>Alphaproteobacteria</taxon>
        <taxon>Sphingomonadales</taxon>
        <taxon>Erythrobacteraceae</taxon>
        <taxon>Alteriqipengyuania</taxon>
    </lineage>
</organism>
<feature type="signal peptide" evidence="1">
    <location>
        <begin position="1"/>
        <end position="18"/>
    </location>
</feature>
<feature type="chain" id="PRO_5045482768" evidence="1">
    <location>
        <begin position="19"/>
        <end position="154"/>
    </location>
</feature>
<evidence type="ECO:0000313" key="3">
    <source>
        <dbReference type="Proteomes" id="UP000759298"/>
    </source>
</evidence>
<dbReference type="PANTHER" id="PTHR36302">
    <property type="entry name" value="BLR7088 PROTEIN"/>
    <property type="match status" value="1"/>
</dbReference>
<proteinExistence type="predicted"/>
<keyword evidence="3" id="KW-1185">Reference proteome</keyword>
<name>A0ABS7PE68_9SPHN</name>
<dbReference type="RefSeq" id="WP_222823812.1">
    <property type="nucleotide sequence ID" value="NZ_JAHWXP010000001.1"/>
</dbReference>
<sequence>MKSIYLACALGLGAVTLAGCDQKPAEEEVAAAPLTASEGKLFLPAVSGNPGAVYFKLENPGDRAISVRKADVEGAGSAELHDYMEYDDTEMGSIGVVTVQPGETVSFEPGGKHVMAFDLSPDLKPESVTSVTLTMAGGKTMSFDVDVLPADAER</sequence>
<reference evidence="2 3" key="1">
    <citation type="submission" date="2021-07" db="EMBL/GenBank/DDBJ databases">
        <title>Alteriqipengyuania abyssalis NZ-12B nov, sp.nov isolated from deep sea sponge in pacific ocean.</title>
        <authorList>
            <person name="Tareen S."/>
            <person name="Wink J."/>
        </authorList>
    </citation>
    <scope>NUCLEOTIDE SEQUENCE [LARGE SCALE GENOMIC DNA]</scope>
    <source>
        <strain evidence="2 3">NZ-12B</strain>
    </source>
</reference>
<accession>A0ABS7PE68</accession>
<evidence type="ECO:0000313" key="2">
    <source>
        <dbReference type="EMBL" id="MBY8336097.1"/>
    </source>
</evidence>
<protein>
    <submittedName>
        <fullName evidence="2">Copper chaperone PCu(A)C</fullName>
    </submittedName>
</protein>
<dbReference type="PANTHER" id="PTHR36302:SF1">
    <property type="entry name" value="COPPER CHAPERONE PCU(A)C"/>
    <property type="match status" value="1"/>
</dbReference>
<dbReference type="Pfam" id="PF04314">
    <property type="entry name" value="PCuAC"/>
    <property type="match status" value="1"/>
</dbReference>
<gene>
    <name evidence="2" type="ORF">KYN89_03465</name>
</gene>
<comment type="caution">
    <text evidence="2">The sequence shown here is derived from an EMBL/GenBank/DDBJ whole genome shotgun (WGS) entry which is preliminary data.</text>
</comment>
<dbReference type="PROSITE" id="PS51257">
    <property type="entry name" value="PROKAR_LIPOPROTEIN"/>
    <property type="match status" value="1"/>
</dbReference>
<dbReference type="EMBL" id="JAHWXP010000001">
    <property type="protein sequence ID" value="MBY8336097.1"/>
    <property type="molecule type" value="Genomic_DNA"/>
</dbReference>
<dbReference type="InterPro" id="IPR036182">
    <property type="entry name" value="PCuAC_sf"/>
</dbReference>
<evidence type="ECO:0000256" key="1">
    <source>
        <dbReference type="SAM" id="SignalP"/>
    </source>
</evidence>
<dbReference type="Proteomes" id="UP000759298">
    <property type="component" value="Unassembled WGS sequence"/>
</dbReference>
<dbReference type="InterPro" id="IPR007410">
    <property type="entry name" value="LpqE-like"/>
</dbReference>
<dbReference type="Gene3D" id="2.60.40.1890">
    <property type="entry name" value="PCu(A)C copper chaperone"/>
    <property type="match status" value="1"/>
</dbReference>
<dbReference type="InterPro" id="IPR058248">
    <property type="entry name" value="Lxx211020-like"/>
</dbReference>
<keyword evidence="1" id="KW-0732">Signal</keyword>